<feature type="compositionally biased region" description="Low complexity" evidence="1">
    <location>
        <begin position="337"/>
        <end position="352"/>
    </location>
</feature>
<dbReference type="EMBL" id="JAWRVE010000259">
    <property type="protein sequence ID" value="KAL1846759.1"/>
    <property type="molecule type" value="Genomic_DNA"/>
</dbReference>
<feature type="region of interest" description="Disordered" evidence="1">
    <location>
        <begin position="53"/>
        <end position="364"/>
    </location>
</feature>
<protein>
    <recommendedName>
        <fullName evidence="2">G-patch domain-containing protein</fullName>
    </recommendedName>
</protein>
<dbReference type="InterPro" id="IPR000467">
    <property type="entry name" value="G_patch_dom"/>
</dbReference>
<feature type="region of interest" description="Disordered" evidence="1">
    <location>
        <begin position="393"/>
        <end position="443"/>
    </location>
</feature>
<dbReference type="InterPro" id="IPR040052">
    <property type="entry name" value="RBM17"/>
</dbReference>
<dbReference type="PANTHER" id="PTHR13288">
    <property type="entry name" value="SPLICING FACTOR 45 SPF45"/>
    <property type="match status" value="1"/>
</dbReference>
<dbReference type="Gene3D" id="3.30.70.330">
    <property type="match status" value="1"/>
</dbReference>
<name>A0ABR3VW96_9PEZI</name>
<feature type="compositionally biased region" description="Polar residues" evidence="1">
    <location>
        <begin position="82"/>
        <end position="94"/>
    </location>
</feature>
<comment type="caution">
    <text evidence="3">The sequence shown here is derived from an EMBL/GenBank/DDBJ whole genome shotgun (WGS) entry which is preliminary data.</text>
</comment>
<gene>
    <name evidence="3" type="ORF">Daus18300_014161</name>
</gene>
<evidence type="ECO:0000259" key="2">
    <source>
        <dbReference type="PROSITE" id="PS50174"/>
    </source>
</evidence>
<feature type="compositionally biased region" description="Basic residues" evidence="1">
    <location>
        <begin position="141"/>
        <end position="152"/>
    </location>
</feature>
<organism evidence="3 4">
    <name type="scientific">Diaporthe australafricana</name>
    <dbReference type="NCBI Taxonomy" id="127596"/>
    <lineage>
        <taxon>Eukaryota</taxon>
        <taxon>Fungi</taxon>
        <taxon>Dikarya</taxon>
        <taxon>Ascomycota</taxon>
        <taxon>Pezizomycotina</taxon>
        <taxon>Sordariomycetes</taxon>
        <taxon>Sordariomycetidae</taxon>
        <taxon>Diaporthales</taxon>
        <taxon>Diaporthaceae</taxon>
        <taxon>Diaporthe</taxon>
    </lineage>
</organism>
<evidence type="ECO:0000256" key="1">
    <source>
        <dbReference type="SAM" id="MobiDB-lite"/>
    </source>
</evidence>
<feature type="compositionally biased region" description="Low complexity" evidence="1">
    <location>
        <begin position="62"/>
        <end position="80"/>
    </location>
</feature>
<dbReference type="InterPro" id="IPR012677">
    <property type="entry name" value="Nucleotide-bd_a/b_plait_sf"/>
</dbReference>
<dbReference type="SUPFAM" id="SSF54928">
    <property type="entry name" value="RNA-binding domain, RBD"/>
    <property type="match status" value="1"/>
</dbReference>
<dbReference type="Pfam" id="PF01585">
    <property type="entry name" value="G-patch"/>
    <property type="match status" value="1"/>
</dbReference>
<dbReference type="Proteomes" id="UP001583177">
    <property type="component" value="Unassembled WGS sequence"/>
</dbReference>
<feature type="compositionally biased region" description="Acidic residues" evidence="1">
    <location>
        <begin position="312"/>
        <end position="323"/>
    </location>
</feature>
<dbReference type="InterPro" id="IPR035979">
    <property type="entry name" value="RBD_domain_sf"/>
</dbReference>
<dbReference type="PANTHER" id="PTHR13288:SF8">
    <property type="entry name" value="SPLICING FACTOR 45"/>
    <property type="match status" value="1"/>
</dbReference>
<sequence length="544" mass="58137">MAAPPPPPKGGLSLYANLLNPKADAQATVSGAPVVYDSGKKDDAAVKKEVNQALRFQPIRRPQIPQKKAAKPAFPKTIPPSSIGSDSVKPNSSNDTPRDATATPPPVQGGPPAQRSTLADWAATEEDEYMYGTAATEKRQRGGRKAKKKKQQKHGDNQRQQTDWDEIYDPARPTNVDEYLRSDERIREVQEWKAVLYAHRRRREGSSESDEDSEGDERPAMGGQFAPPVDYSFAPPPMSPARPSPAAAAPVPDDSTGDDAYARRLALSGVGAPPPPPPPEESPAPPLPPQDATAISRGPVRYEAPPQPPAPDQEDDDDMDVDNIDLPAPGLGAASSATDQAMPDADADAAGDTSRSSRPGQKGFAQRLMSKYGWTAGSGLGAESSGIINPLQVKVEKRRKRPDAEGGGYADPANRAKIIGGKTAAAAAAPRDPGSAERDNAGGGSKFGIMSEVIVLQKMLEGMPNLQEEMESGLGQEIGEECGDKYGRVERLHIDVAGRQVFIKFTDQVSALRAVNALEGRVFNGNAIAARFWDTERFEKGDYV</sequence>
<reference evidence="3 4" key="1">
    <citation type="journal article" date="2024" name="IMA Fungus">
        <title>IMA Genome - F19 : A genome assembly and annotation guide to empower mycologists, including annotated draft genome sequences of Ceratocystis pirilliformis, Diaporthe australafricana, Fusarium ophioides, Paecilomyces lecythidis, and Sporothrix stenoceras.</title>
        <authorList>
            <person name="Aylward J."/>
            <person name="Wilson A.M."/>
            <person name="Visagie C.M."/>
            <person name="Spraker J."/>
            <person name="Barnes I."/>
            <person name="Buitendag C."/>
            <person name="Ceriani C."/>
            <person name="Del Mar Angel L."/>
            <person name="du Plessis D."/>
            <person name="Fuchs T."/>
            <person name="Gasser K."/>
            <person name="Kramer D."/>
            <person name="Li W."/>
            <person name="Munsamy K."/>
            <person name="Piso A."/>
            <person name="Price J.L."/>
            <person name="Sonnekus B."/>
            <person name="Thomas C."/>
            <person name="van der Nest A."/>
            <person name="van Dijk A."/>
            <person name="van Heerden A."/>
            <person name="van Vuuren N."/>
            <person name="Yilmaz N."/>
            <person name="Duong T.A."/>
            <person name="van der Merwe N.A."/>
            <person name="Wingfield M.J."/>
            <person name="Wingfield B.D."/>
        </authorList>
    </citation>
    <scope>NUCLEOTIDE SEQUENCE [LARGE SCALE GENOMIC DNA]</scope>
    <source>
        <strain evidence="3 4">CMW 18300</strain>
    </source>
</reference>
<feature type="compositionally biased region" description="Pro residues" evidence="1">
    <location>
        <begin position="234"/>
        <end position="243"/>
    </location>
</feature>
<accession>A0ABR3VW96</accession>
<feature type="compositionally biased region" description="Basic and acidic residues" evidence="1">
    <location>
        <begin position="178"/>
        <end position="191"/>
    </location>
</feature>
<evidence type="ECO:0000313" key="3">
    <source>
        <dbReference type="EMBL" id="KAL1846759.1"/>
    </source>
</evidence>
<evidence type="ECO:0000313" key="4">
    <source>
        <dbReference type="Proteomes" id="UP001583177"/>
    </source>
</evidence>
<feature type="domain" description="G-patch" evidence="2">
    <location>
        <begin position="361"/>
        <end position="412"/>
    </location>
</feature>
<feature type="compositionally biased region" description="Pro residues" evidence="1">
    <location>
        <begin position="272"/>
        <end position="289"/>
    </location>
</feature>
<keyword evidence="4" id="KW-1185">Reference proteome</keyword>
<proteinExistence type="predicted"/>
<dbReference type="PROSITE" id="PS50174">
    <property type="entry name" value="G_PATCH"/>
    <property type="match status" value="1"/>
</dbReference>
<dbReference type="SMART" id="SM00443">
    <property type="entry name" value="G_patch"/>
    <property type="match status" value="1"/>
</dbReference>